<dbReference type="Gene3D" id="3.30.310.160">
    <property type="entry name" value="YycH protein, domain 2"/>
    <property type="match status" value="1"/>
</dbReference>
<dbReference type="EMBL" id="PGUY01000038">
    <property type="protein sequence ID" value="PLT29531.1"/>
    <property type="molecule type" value="Genomic_DNA"/>
</dbReference>
<dbReference type="OrthoDB" id="2382185at2"/>
<dbReference type="Gene3D" id="3.10.450.310">
    <property type="match status" value="1"/>
</dbReference>
<sequence>MVMRFETYKSMILCLLVLISVGLTYSIWAYQPNLKPVDQSEFIQVSIKNKQPLGSIVKPMEIIFHKNKQHFVTSNEAELEKVMKEITNWSFTQFSDVSDRVSEQEYLNFVHGEGKTEIIFPERVPLHLYNSVLAIEEQNLPRGSFDRIVFNSKNVHDKTMPVYFISYADRKIYQSRVNSSSLDNFSRNFYRFASALYEDKTYKKHVISKNRAVFLPDEKIEVPRYNYKTSVLDIDKFKDALFSDPNYVEHDPVTTGEVYMDGYSVLSIYWDTMTLNYVNHTNETNFAGSTAELLRKSIDFVNQHAGWEDKYRFAGFNSLDEKITFRLFVDGLPVFNESGMSEIVQYWGKDDVYQYSRPFYTLDFLMPSELTKAKMASGEEVLQELNAIKNIKMDLVQDIRIGYELKRDTEVLVSLEPAWYYRYAGVWKRVPSGKPGGDIIGLE</sequence>
<organism evidence="2 3">
    <name type="scientific">Peribacillus deserti</name>
    <dbReference type="NCBI Taxonomy" id="673318"/>
    <lineage>
        <taxon>Bacteria</taxon>
        <taxon>Bacillati</taxon>
        <taxon>Bacillota</taxon>
        <taxon>Bacilli</taxon>
        <taxon>Bacillales</taxon>
        <taxon>Bacillaceae</taxon>
        <taxon>Peribacillus</taxon>
    </lineage>
</organism>
<reference evidence="2 3" key="1">
    <citation type="submission" date="2017-11" db="EMBL/GenBank/DDBJ databases">
        <title>Comparitive Functional Genomics of Dry Heat Resistant strains isolated from the Viking Spacecraft.</title>
        <authorList>
            <person name="Seuylemezian A."/>
            <person name="Cooper K."/>
            <person name="Vaishampayan P."/>
        </authorList>
    </citation>
    <scope>NUCLEOTIDE SEQUENCE [LARGE SCALE GENOMIC DNA]</scope>
    <source>
        <strain evidence="2 3">V1-29</strain>
    </source>
</reference>
<dbReference type="AlphaFoldDB" id="A0A2N5M583"/>
<dbReference type="InterPro" id="IPR009996">
    <property type="entry name" value="YycH"/>
</dbReference>
<protein>
    <recommendedName>
        <fullName evidence="1">Regulatory protein YycH domain-containing protein</fullName>
    </recommendedName>
</protein>
<dbReference type="Pfam" id="PF07435">
    <property type="entry name" value="YycH"/>
    <property type="match status" value="1"/>
</dbReference>
<name>A0A2N5M583_9BACI</name>
<gene>
    <name evidence="2" type="ORF">CUU66_12465</name>
</gene>
<dbReference type="InterPro" id="IPR042274">
    <property type="entry name" value="YycH/YycI_2"/>
</dbReference>
<proteinExistence type="predicted"/>
<feature type="domain" description="Regulatory protein YycH" evidence="1">
    <location>
        <begin position="6"/>
        <end position="432"/>
    </location>
</feature>
<dbReference type="CDD" id="cd15787">
    <property type="entry name" value="YycH_N"/>
    <property type="match status" value="1"/>
</dbReference>
<evidence type="ECO:0000313" key="3">
    <source>
        <dbReference type="Proteomes" id="UP000234748"/>
    </source>
</evidence>
<accession>A0A2N5M583</accession>
<evidence type="ECO:0000313" key="2">
    <source>
        <dbReference type="EMBL" id="PLT29531.1"/>
    </source>
</evidence>
<dbReference type="Proteomes" id="UP000234748">
    <property type="component" value="Unassembled WGS sequence"/>
</dbReference>
<keyword evidence="3" id="KW-1185">Reference proteome</keyword>
<comment type="caution">
    <text evidence="2">The sequence shown here is derived from an EMBL/GenBank/DDBJ whole genome shotgun (WGS) entry which is preliminary data.</text>
</comment>
<evidence type="ECO:0000259" key="1">
    <source>
        <dbReference type="Pfam" id="PF07435"/>
    </source>
</evidence>